<dbReference type="GO" id="GO:0015074">
    <property type="term" value="P:DNA integration"/>
    <property type="evidence" value="ECO:0007669"/>
    <property type="project" value="InterPro"/>
</dbReference>
<accession>A0A2T0BSN1</accession>
<proteinExistence type="predicted"/>
<evidence type="ECO:0000256" key="1">
    <source>
        <dbReference type="ARBA" id="ARBA00023172"/>
    </source>
</evidence>
<dbReference type="OrthoDB" id="9785687at2"/>
<protein>
    <submittedName>
        <fullName evidence="3">Tyrosine recombinase XerD</fullName>
    </submittedName>
</protein>
<reference evidence="3 4" key="1">
    <citation type="submission" date="2018-03" db="EMBL/GenBank/DDBJ databases">
        <title>Genome sequence of Clostridium luticellarii DSM 29923.</title>
        <authorList>
            <person name="Poehlein A."/>
            <person name="Daniel R."/>
        </authorList>
    </citation>
    <scope>NUCLEOTIDE SEQUENCE [LARGE SCALE GENOMIC DNA]</scope>
    <source>
        <strain evidence="3 4">DSM 29923</strain>
    </source>
</reference>
<dbReference type="PROSITE" id="PS51898">
    <property type="entry name" value="TYR_RECOMBINASE"/>
    <property type="match status" value="1"/>
</dbReference>
<feature type="domain" description="Tyr recombinase" evidence="2">
    <location>
        <begin position="1"/>
        <end position="63"/>
    </location>
</feature>
<dbReference type="SUPFAM" id="SSF56349">
    <property type="entry name" value="DNA breaking-rejoining enzymes"/>
    <property type="match status" value="1"/>
</dbReference>
<sequence>MLEKADIDKPLTIHQLRHTFASRALKAGVSISVVSQWLGHADISTTYDTYIHVFKKEKEEALKLLEAM</sequence>
<dbReference type="Proteomes" id="UP000237798">
    <property type="component" value="Unassembled WGS sequence"/>
</dbReference>
<dbReference type="InterPro" id="IPR002104">
    <property type="entry name" value="Integrase_catalytic"/>
</dbReference>
<evidence type="ECO:0000313" key="4">
    <source>
        <dbReference type="Proteomes" id="UP000237798"/>
    </source>
</evidence>
<evidence type="ECO:0000259" key="2">
    <source>
        <dbReference type="PROSITE" id="PS51898"/>
    </source>
</evidence>
<gene>
    <name evidence="3" type="primary">xerD_1</name>
    <name evidence="3" type="ORF">CLLU_03100</name>
</gene>
<dbReference type="GO" id="GO:0003677">
    <property type="term" value="F:DNA binding"/>
    <property type="evidence" value="ECO:0007669"/>
    <property type="project" value="InterPro"/>
</dbReference>
<dbReference type="AlphaFoldDB" id="A0A2T0BSN1"/>
<evidence type="ECO:0000313" key="3">
    <source>
        <dbReference type="EMBL" id="PRR86825.1"/>
    </source>
</evidence>
<organism evidence="3 4">
    <name type="scientific">Clostridium luticellarii</name>
    <dbReference type="NCBI Taxonomy" id="1691940"/>
    <lineage>
        <taxon>Bacteria</taxon>
        <taxon>Bacillati</taxon>
        <taxon>Bacillota</taxon>
        <taxon>Clostridia</taxon>
        <taxon>Eubacteriales</taxon>
        <taxon>Clostridiaceae</taxon>
        <taxon>Clostridium</taxon>
    </lineage>
</organism>
<dbReference type="InterPro" id="IPR013762">
    <property type="entry name" value="Integrase-like_cat_sf"/>
</dbReference>
<dbReference type="GO" id="GO:0006310">
    <property type="term" value="P:DNA recombination"/>
    <property type="evidence" value="ECO:0007669"/>
    <property type="project" value="UniProtKB-KW"/>
</dbReference>
<comment type="caution">
    <text evidence="3">The sequence shown here is derived from an EMBL/GenBank/DDBJ whole genome shotgun (WGS) entry which is preliminary data.</text>
</comment>
<keyword evidence="1" id="KW-0233">DNA recombination</keyword>
<dbReference type="EMBL" id="PVXP01000002">
    <property type="protein sequence ID" value="PRR86825.1"/>
    <property type="molecule type" value="Genomic_DNA"/>
</dbReference>
<keyword evidence="4" id="KW-1185">Reference proteome</keyword>
<dbReference type="Gene3D" id="1.10.443.10">
    <property type="entry name" value="Intergrase catalytic core"/>
    <property type="match status" value="1"/>
</dbReference>
<dbReference type="Pfam" id="PF00589">
    <property type="entry name" value="Phage_integrase"/>
    <property type="match status" value="1"/>
</dbReference>
<dbReference type="InterPro" id="IPR011010">
    <property type="entry name" value="DNA_brk_join_enz"/>
</dbReference>
<name>A0A2T0BSN1_9CLOT</name>